<dbReference type="Pfam" id="PF00903">
    <property type="entry name" value="Glyoxalase"/>
    <property type="match status" value="1"/>
</dbReference>
<organism evidence="2 3">
    <name type="scientific">Undibacterium arcticum</name>
    <dbReference type="NCBI Taxonomy" id="1762892"/>
    <lineage>
        <taxon>Bacteria</taxon>
        <taxon>Pseudomonadati</taxon>
        <taxon>Pseudomonadota</taxon>
        <taxon>Betaproteobacteria</taxon>
        <taxon>Burkholderiales</taxon>
        <taxon>Oxalobacteraceae</taxon>
        <taxon>Undibacterium</taxon>
    </lineage>
</organism>
<dbReference type="InterPro" id="IPR004360">
    <property type="entry name" value="Glyas_Fos-R_dOase_dom"/>
</dbReference>
<dbReference type="InterPro" id="IPR052393">
    <property type="entry name" value="Cadmium-induced_rsp"/>
</dbReference>
<dbReference type="InterPro" id="IPR049789">
    <property type="entry name" value="ArsI/CadI-like"/>
</dbReference>
<reference evidence="3" key="1">
    <citation type="journal article" date="2019" name="Int. J. Syst. Evol. Microbiol.">
        <title>The Global Catalogue of Microorganisms (GCM) 10K type strain sequencing project: providing services to taxonomists for standard genome sequencing and annotation.</title>
        <authorList>
            <consortium name="The Broad Institute Genomics Platform"/>
            <consortium name="The Broad Institute Genome Sequencing Center for Infectious Disease"/>
            <person name="Wu L."/>
            <person name="Ma J."/>
        </authorList>
    </citation>
    <scope>NUCLEOTIDE SEQUENCE [LARGE SCALE GENOMIC DNA]</scope>
    <source>
        <strain evidence="3">KCTC 42986</strain>
    </source>
</reference>
<evidence type="ECO:0000313" key="2">
    <source>
        <dbReference type="EMBL" id="MFC3111248.1"/>
    </source>
</evidence>
<accession>A0ABV7F804</accession>
<dbReference type="Proteomes" id="UP001595530">
    <property type="component" value="Unassembled WGS sequence"/>
</dbReference>
<dbReference type="InterPro" id="IPR029068">
    <property type="entry name" value="Glyas_Bleomycin-R_OHBP_Dase"/>
</dbReference>
<gene>
    <name evidence="2" type="ORF">ACFOFO_25430</name>
</gene>
<dbReference type="SUPFAM" id="SSF54593">
    <property type="entry name" value="Glyoxalase/Bleomycin resistance protein/Dihydroxybiphenyl dioxygenase"/>
    <property type="match status" value="1"/>
</dbReference>
<dbReference type="EMBL" id="JBHRTP010000105">
    <property type="protein sequence ID" value="MFC3111248.1"/>
    <property type="molecule type" value="Genomic_DNA"/>
</dbReference>
<dbReference type="Gene3D" id="3.10.180.10">
    <property type="entry name" value="2,3-Dihydroxybiphenyl 1,2-Dioxygenase, domain 1"/>
    <property type="match status" value="1"/>
</dbReference>
<feature type="domain" description="VOC" evidence="1">
    <location>
        <begin position="2"/>
        <end position="116"/>
    </location>
</feature>
<sequence length="166" mass="17922">MKRLHLHVSVDDLAASIRFYSGMFAAAPTVQKTDYAKWMLDDPRVNFAISRRGADVGLNHLGIQVESETELKQMQSRLESLQPGVEKEADVACCYARSDKYWVTDPSGIAWETFHTLADIPVFGAADSGDTEKAACCMPSAATAIKAENSCCTPSAGANPKPSSCC</sequence>
<dbReference type="PROSITE" id="PS51819">
    <property type="entry name" value="VOC"/>
    <property type="match status" value="1"/>
</dbReference>
<dbReference type="PANTHER" id="PTHR41294:SF1">
    <property type="entry name" value="CADMIUM-INDUCED PROTEIN CADI"/>
    <property type="match status" value="1"/>
</dbReference>
<evidence type="ECO:0000259" key="1">
    <source>
        <dbReference type="PROSITE" id="PS51819"/>
    </source>
</evidence>
<proteinExistence type="predicted"/>
<comment type="caution">
    <text evidence="2">The sequence shown here is derived from an EMBL/GenBank/DDBJ whole genome shotgun (WGS) entry which is preliminary data.</text>
</comment>
<protein>
    <submittedName>
        <fullName evidence="2">ArsI/CadI family heavy metal resistance metalloenzyme</fullName>
    </submittedName>
</protein>
<dbReference type="PANTHER" id="PTHR41294">
    <property type="entry name" value="CADMIUM-INDUCED PROTEIN CADI"/>
    <property type="match status" value="1"/>
</dbReference>
<keyword evidence="3" id="KW-1185">Reference proteome</keyword>
<dbReference type="InterPro" id="IPR037523">
    <property type="entry name" value="VOC_core"/>
</dbReference>
<dbReference type="RefSeq" id="WP_390322644.1">
    <property type="nucleotide sequence ID" value="NZ_JBHRTP010000105.1"/>
</dbReference>
<evidence type="ECO:0000313" key="3">
    <source>
        <dbReference type="Proteomes" id="UP001595530"/>
    </source>
</evidence>
<name>A0ABV7F804_9BURK</name>
<dbReference type="NCBIfam" id="NF041414">
    <property type="entry name" value="ArsI_CadI_VOC"/>
    <property type="match status" value="1"/>
</dbReference>